<dbReference type="GO" id="GO:0005543">
    <property type="term" value="F:phospholipid binding"/>
    <property type="evidence" value="ECO:0007669"/>
    <property type="project" value="TreeGrafter"/>
</dbReference>
<organism evidence="12 13">
    <name type="scientific">Amylocarpus encephaloides</name>
    <dbReference type="NCBI Taxonomy" id="45428"/>
    <lineage>
        <taxon>Eukaryota</taxon>
        <taxon>Fungi</taxon>
        <taxon>Dikarya</taxon>
        <taxon>Ascomycota</taxon>
        <taxon>Pezizomycotina</taxon>
        <taxon>Leotiomycetes</taxon>
        <taxon>Helotiales</taxon>
        <taxon>Helotiales incertae sedis</taxon>
        <taxon>Amylocarpus</taxon>
    </lineage>
</organism>
<dbReference type="PANTHER" id="PTHR12960">
    <property type="entry name" value="GLE-1-RELATED"/>
    <property type="match status" value="1"/>
</dbReference>
<keyword evidence="7" id="KW-0906">Nuclear pore complex</keyword>
<sequence>MSRPDVEELHRQELQAAKLEHDRVRETALRELELHRLREEEAEARFVAQQEVERVRLEASCALEAVRLREAENAAKRIPVLPPRILTPPAPPPAPVPPPPVQQPVLQQPPPPPSPQQPVLPPVQKPTSTNGSLQSSHILPHTERYTQIHQKLKEMRRFVNGKLATDTALRKKFGDLRRKVNMTLGQLTYNGDARRNLRARDTIADILRESLSSNYPDFDPAQVVAVVPERNPSAKYNDDVSIMFIWLLNYFAKYIVSQLIEEASSQPLAADPIGILAVSIFGRREFSWRHQPLIDILICKLRVFCPVLWGIRGNDETEQGRTALGWKREGSNWVTQQVHGNRMTGLAAGYAALSLRNFANVKSTEIYSPWHPTHYWQTLAVILNTPTDQISSTQFLVLRSLIENYELKFMNIYGSAARAVLRVALVDFPAKAGRQSDEAVQSLIVLADKLEKETGLQLRS</sequence>
<dbReference type="InterPro" id="IPR012476">
    <property type="entry name" value="GLE1"/>
</dbReference>
<protein>
    <recommendedName>
        <fullName evidence="9">mRNA export factor GLE1</fullName>
    </recommendedName>
    <alternativeName>
        <fullName evidence="10">Nucleoporin GLE1</fullName>
    </alternativeName>
</protein>
<dbReference type="GO" id="GO:0044614">
    <property type="term" value="C:nuclear pore cytoplasmic filaments"/>
    <property type="evidence" value="ECO:0007669"/>
    <property type="project" value="TreeGrafter"/>
</dbReference>
<feature type="region of interest" description="Disordered" evidence="11">
    <location>
        <begin position="82"/>
        <end position="138"/>
    </location>
</feature>
<feature type="compositionally biased region" description="Polar residues" evidence="11">
    <location>
        <begin position="127"/>
        <end position="137"/>
    </location>
</feature>
<dbReference type="OrthoDB" id="420884at2759"/>
<evidence type="ECO:0000256" key="2">
    <source>
        <dbReference type="ARBA" id="ARBA00011056"/>
    </source>
</evidence>
<dbReference type="AlphaFoldDB" id="A0A9P8C325"/>
<dbReference type="InterPro" id="IPR038506">
    <property type="entry name" value="GLE1-like_sf"/>
</dbReference>
<comment type="similarity">
    <text evidence="2">Belongs to the GLE1 family.</text>
</comment>
<comment type="caution">
    <text evidence="12">The sequence shown here is derived from an EMBL/GenBank/DDBJ whole genome shotgun (WGS) entry which is preliminary data.</text>
</comment>
<dbReference type="EMBL" id="MU251564">
    <property type="protein sequence ID" value="KAG9232123.1"/>
    <property type="molecule type" value="Genomic_DNA"/>
</dbReference>
<dbReference type="Gene3D" id="1.25.40.510">
    <property type="entry name" value="GLE1-like"/>
    <property type="match status" value="1"/>
</dbReference>
<dbReference type="Pfam" id="PF07817">
    <property type="entry name" value="GLE1"/>
    <property type="match status" value="1"/>
</dbReference>
<reference evidence="12" key="1">
    <citation type="journal article" date="2021" name="IMA Fungus">
        <title>Genomic characterization of three marine fungi, including Emericellopsis atlantica sp. nov. with signatures of a generalist lifestyle and marine biomass degradation.</title>
        <authorList>
            <person name="Hagestad O.C."/>
            <person name="Hou L."/>
            <person name="Andersen J.H."/>
            <person name="Hansen E.H."/>
            <person name="Altermark B."/>
            <person name="Li C."/>
            <person name="Kuhnert E."/>
            <person name="Cox R.J."/>
            <person name="Crous P.W."/>
            <person name="Spatafora J.W."/>
            <person name="Lail K."/>
            <person name="Amirebrahimi M."/>
            <person name="Lipzen A."/>
            <person name="Pangilinan J."/>
            <person name="Andreopoulos W."/>
            <person name="Hayes R.D."/>
            <person name="Ng V."/>
            <person name="Grigoriev I.V."/>
            <person name="Jackson S.A."/>
            <person name="Sutton T.D.S."/>
            <person name="Dobson A.D.W."/>
            <person name="Rama T."/>
        </authorList>
    </citation>
    <scope>NUCLEOTIDE SEQUENCE</scope>
    <source>
        <strain evidence="12">TRa018bII</strain>
    </source>
</reference>
<evidence type="ECO:0000256" key="10">
    <source>
        <dbReference type="ARBA" id="ARBA00029983"/>
    </source>
</evidence>
<evidence type="ECO:0000256" key="5">
    <source>
        <dbReference type="ARBA" id="ARBA00022927"/>
    </source>
</evidence>
<keyword evidence="5" id="KW-0653">Protein transport</keyword>
<evidence type="ECO:0000256" key="1">
    <source>
        <dbReference type="ARBA" id="ARBA00004567"/>
    </source>
</evidence>
<evidence type="ECO:0000256" key="7">
    <source>
        <dbReference type="ARBA" id="ARBA00023132"/>
    </source>
</evidence>
<proteinExistence type="inferred from homology"/>
<evidence type="ECO:0000313" key="13">
    <source>
        <dbReference type="Proteomes" id="UP000824998"/>
    </source>
</evidence>
<evidence type="ECO:0000256" key="4">
    <source>
        <dbReference type="ARBA" id="ARBA00022816"/>
    </source>
</evidence>
<dbReference type="GO" id="GO:0016973">
    <property type="term" value="P:poly(A)+ mRNA export from nucleus"/>
    <property type="evidence" value="ECO:0007669"/>
    <property type="project" value="InterPro"/>
</dbReference>
<keyword evidence="8" id="KW-0539">Nucleus</keyword>
<evidence type="ECO:0000256" key="11">
    <source>
        <dbReference type="SAM" id="MobiDB-lite"/>
    </source>
</evidence>
<keyword evidence="3" id="KW-0813">Transport</keyword>
<name>A0A9P8C325_9HELO</name>
<evidence type="ECO:0000256" key="9">
    <source>
        <dbReference type="ARBA" id="ARBA00026227"/>
    </source>
</evidence>
<feature type="compositionally biased region" description="Pro residues" evidence="11">
    <location>
        <begin position="82"/>
        <end position="124"/>
    </location>
</feature>
<dbReference type="GO" id="GO:0031369">
    <property type="term" value="F:translation initiation factor binding"/>
    <property type="evidence" value="ECO:0007669"/>
    <property type="project" value="TreeGrafter"/>
</dbReference>
<dbReference type="GO" id="GO:0005737">
    <property type="term" value="C:cytoplasm"/>
    <property type="evidence" value="ECO:0007669"/>
    <property type="project" value="TreeGrafter"/>
</dbReference>
<dbReference type="GO" id="GO:0000822">
    <property type="term" value="F:inositol hexakisphosphate binding"/>
    <property type="evidence" value="ECO:0007669"/>
    <property type="project" value="TreeGrafter"/>
</dbReference>
<keyword evidence="13" id="KW-1185">Reference proteome</keyword>
<dbReference type="Proteomes" id="UP000824998">
    <property type="component" value="Unassembled WGS sequence"/>
</dbReference>
<evidence type="ECO:0000256" key="6">
    <source>
        <dbReference type="ARBA" id="ARBA00023010"/>
    </source>
</evidence>
<keyword evidence="6" id="KW-0811">Translocation</keyword>
<gene>
    <name evidence="12" type="ORF">BJ875DRAFT_381403</name>
</gene>
<evidence type="ECO:0000313" key="12">
    <source>
        <dbReference type="EMBL" id="KAG9232123.1"/>
    </source>
</evidence>
<evidence type="ECO:0000256" key="8">
    <source>
        <dbReference type="ARBA" id="ARBA00023242"/>
    </source>
</evidence>
<dbReference type="GO" id="GO:0015031">
    <property type="term" value="P:protein transport"/>
    <property type="evidence" value="ECO:0007669"/>
    <property type="project" value="UniProtKB-KW"/>
</dbReference>
<dbReference type="PANTHER" id="PTHR12960:SF0">
    <property type="entry name" value="MRNA EXPORT FACTOR GLE1"/>
    <property type="match status" value="1"/>
</dbReference>
<comment type="subcellular location">
    <subcellularLocation>
        <location evidence="1">Nucleus</location>
        <location evidence="1">Nuclear pore complex</location>
    </subcellularLocation>
</comment>
<accession>A0A9P8C325</accession>
<keyword evidence="4" id="KW-0509">mRNA transport</keyword>
<evidence type="ECO:0000256" key="3">
    <source>
        <dbReference type="ARBA" id="ARBA00022448"/>
    </source>
</evidence>